<sequence length="311" mass="35979">MAYRFGRFGRRNFRRFRRRTNYRRTRRAPYRRRYTRMRRMTRRRPTVRRVRDLAARKCEDNLIATPIDNTGAAQTPGSTNMTAANQYMYIFSPTARTAGFVTDAGDRVLTASSSERRKTKCFVRGYKETMEMQTTDASVWVWRRIVFSTIGLAEQFSPELLYFRDDTRGYARTTFDLNSGTVEADQYQGMVYGRLFDGLEGVDWSSPFTAKTNPQEVRVYSDRTVTLQSPNSDRGTYRNYKNWYPINRSIIYNDDEAGDAAKASNTVAKGTPYGNMGDLFVVDFFRSVGPDTAGLQIVPHGKYYWHEGQSS</sequence>
<proteinExistence type="predicted"/>
<reference evidence="1" key="1">
    <citation type="submission" date="2019-08" db="EMBL/GenBank/DDBJ databases">
        <title>Identification of single stranded DNA viruses in chicken tracheal swab swabs.</title>
        <authorList>
            <person name="Chrzastek K."/>
            <person name="Kapczynski D."/>
            <person name="Kulkarni A."/>
            <person name="Chappell L."/>
            <person name="Schmidlin K."/>
            <person name="Varsani A."/>
        </authorList>
    </citation>
    <scope>NUCLEOTIDE SEQUENCE</scope>
    <source>
        <strain evidence="1">Mg7_73</strain>
    </source>
</reference>
<evidence type="ECO:0000313" key="1">
    <source>
        <dbReference type="EMBL" id="QIR82248.1"/>
    </source>
</evidence>
<dbReference type="KEGG" id="vg:80536571"/>
<accession>A0A6G9W1X0</accession>
<dbReference type="GeneID" id="80536571"/>
<name>A0A6G9W1X0_9VIRU</name>
<dbReference type="RefSeq" id="YP_010798392.1">
    <property type="nucleotide sequence ID" value="NC_076436.1"/>
</dbReference>
<dbReference type="EMBL" id="MN379612">
    <property type="protein sequence ID" value="QIR82248.1"/>
    <property type="molecule type" value="Genomic_DNA"/>
</dbReference>
<protein>
    <submittedName>
        <fullName evidence="1">Capsid protein</fullName>
    </submittedName>
</protein>
<evidence type="ECO:0000313" key="2">
    <source>
        <dbReference type="Proteomes" id="UP000682440"/>
    </source>
</evidence>
<organism evidence="1 2">
    <name type="scientific">Chicken genomovirus mg7_73</name>
    <dbReference type="NCBI Taxonomy" id="2720949"/>
    <lineage>
        <taxon>Viruses</taxon>
        <taxon>Monodnaviria</taxon>
        <taxon>Shotokuvirae</taxon>
        <taxon>Cressdnaviricota</taxon>
        <taxon>Repensiviricetes</taxon>
        <taxon>Geplafuvirales</taxon>
        <taxon>Genomoviridae</taxon>
        <taxon>Gemykibivirus</taxon>
        <taxon>Gemykibivirus galga1</taxon>
    </lineage>
</organism>
<dbReference type="Proteomes" id="UP000682440">
    <property type="component" value="Segment"/>
</dbReference>
<keyword evidence="2" id="KW-1185">Reference proteome</keyword>